<evidence type="ECO:0000313" key="2">
    <source>
        <dbReference type="EMBL" id="GAN80105.1"/>
    </source>
</evidence>
<organism evidence="2 3">
    <name type="scientific">Acidocella aminolytica 101 = DSM 11237</name>
    <dbReference type="NCBI Taxonomy" id="1120923"/>
    <lineage>
        <taxon>Bacteria</taxon>
        <taxon>Pseudomonadati</taxon>
        <taxon>Pseudomonadota</taxon>
        <taxon>Alphaproteobacteria</taxon>
        <taxon>Acetobacterales</taxon>
        <taxon>Acidocellaceae</taxon>
        <taxon>Acidocella</taxon>
    </lineage>
</organism>
<keyword evidence="3" id="KW-1185">Reference proteome</keyword>
<gene>
    <name evidence="2" type="ORF">Aam_036_027</name>
</gene>
<dbReference type="AlphaFoldDB" id="A0A0D6PEC9"/>
<proteinExistence type="predicted"/>
<accession>A0A0D6PEC9</accession>
<name>A0A0D6PEC9_9PROT</name>
<feature type="region of interest" description="Disordered" evidence="1">
    <location>
        <begin position="1"/>
        <end position="53"/>
    </location>
</feature>
<sequence>MQQKKFVGHNPLRPLSTPESGFRDSRPTAPRSTPEAPSQYVPDSSGAENERSGHCLVMAKSGAYLPSYILDGPGGKSFGCFGAENKISAIGRGGSFRQDTTHYGH</sequence>
<dbReference type="EMBL" id="BANC01000036">
    <property type="protein sequence ID" value="GAN80105.1"/>
    <property type="molecule type" value="Genomic_DNA"/>
</dbReference>
<reference evidence="2 3" key="1">
    <citation type="submission" date="2012-11" db="EMBL/GenBank/DDBJ databases">
        <title>Whole genome sequence of Acidocella aminolytica 101 = DSM 11237.</title>
        <authorList>
            <person name="Azuma Y."/>
            <person name="Higashiura N."/>
            <person name="Hirakawa H."/>
            <person name="Matsushita K."/>
        </authorList>
    </citation>
    <scope>NUCLEOTIDE SEQUENCE [LARGE SCALE GENOMIC DNA]</scope>
    <source>
        <strain evidence="3">101 / DSM 11237</strain>
    </source>
</reference>
<evidence type="ECO:0000313" key="3">
    <source>
        <dbReference type="Proteomes" id="UP000032668"/>
    </source>
</evidence>
<protein>
    <submittedName>
        <fullName evidence="2">Uncharacterized protein</fullName>
    </submittedName>
</protein>
<evidence type="ECO:0000256" key="1">
    <source>
        <dbReference type="SAM" id="MobiDB-lite"/>
    </source>
</evidence>
<comment type="caution">
    <text evidence="2">The sequence shown here is derived from an EMBL/GenBank/DDBJ whole genome shotgun (WGS) entry which is preliminary data.</text>
</comment>
<dbReference type="Proteomes" id="UP000032668">
    <property type="component" value="Unassembled WGS sequence"/>
</dbReference>